<organism evidence="14 15">
    <name type="scientific">Persicobacter psychrovividus</name>
    <dbReference type="NCBI Taxonomy" id="387638"/>
    <lineage>
        <taxon>Bacteria</taxon>
        <taxon>Pseudomonadati</taxon>
        <taxon>Bacteroidota</taxon>
        <taxon>Cytophagia</taxon>
        <taxon>Cytophagales</taxon>
        <taxon>Persicobacteraceae</taxon>
        <taxon>Persicobacter</taxon>
    </lineage>
</organism>
<evidence type="ECO:0000256" key="11">
    <source>
        <dbReference type="PROSITE-ProRule" id="PRU00278"/>
    </source>
</evidence>
<dbReference type="Pfam" id="PF13145">
    <property type="entry name" value="Rotamase_2"/>
    <property type="match status" value="1"/>
</dbReference>
<evidence type="ECO:0000256" key="2">
    <source>
        <dbReference type="ARBA" id="ARBA00022475"/>
    </source>
</evidence>
<evidence type="ECO:0000313" key="14">
    <source>
        <dbReference type="EMBL" id="BDC98008.1"/>
    </source>
</evidence>
<keyword evidence="2" id="KW-1003">Cell membrane</keyword>
<keyword evidence="3" id="KW-0997">Cell inner membrane</keyword>
<dbReference type="Gene3D" id="3.10.50.40">
    <property type="match status" value="2"/>
</dbReference>
<gene>
    <name evidence="14" type="ORF">PEPS_02890</name>
</gene>
<dbReference type="InterPro" id="IPR027304">
    <property type="entry name" value="Trigger_fact/SurA_dom_sf"/>
</dbReference>
<accession>A0ABN6L4M5</accession>
<dbReference type="Pfam" id="PF13623">
    <property type="entry name" value="SurA_N_2"/>
    <property type="match status" value="1"/>
</dbReference>
<comment type="subcellular location">
    <subcellularLocation>
        <location evidence="1">Cell inner membrane</location>
        <topology evidence="1">Single-pass type II membrane protein</topology>
        <orientation evidence="1">Periplasmic side</orientation>
    </subcellularLocation>
</comment>
<feature type="transmembrane region" description="Helical" evidence="12">
    <location>
        <begin position="12"/>
        <end position="33"/>
    </location>
</feature>
<keyword evidence="11" id="KW-0697">Rotamase</keyword>
<dbReference type="SUPFAM" id="SSF109998">
    <property type="entry name" value="Triger factor/SurA peptide-binding domain-like"/>
    <property type="match status" value="1"/>
</dbReference>
<dbReference type="RefSeq" id="WP_332919788.1">
    <property type="nucleotide sequence ID" value="NZ_AP025292.1"/>
</dbReference>
<dbReference type="InterPro" id="IPR000297">
    <property type="entry name" value="PPIase_PpiC"/>
</dbReference>
<evidence type="ECO:0000256" key="4">
    <source>
        <dbReference type="ARBA" id="ARBA00022692"/>
    </source>
</evidence>
<dbReference type="GO" id="GO:0016853">
    <property type="term" value="F:isomerase activity"/>
    <property type="evidence" value="ECO:0007669"/>
    <property type="project" value="UniProtKB-KW"/>
</dbReference>
<evidence type="ECO:0000256" key="5">
    <source>
        <dbReference type="ARBA" id="ARBA00022989"/>
    </source>
</evidence>
<evidence type="ECO:0000256" key="8">
    <source>
        <dbReference type="ARBA" id="ARBA00038408"/>
    </source>
</evidence>
<evidence type="ECO:0000256" key="10">
    <source>
        <dbReference type="ARBA" id="ARBA00042775"/>
    </source>
</evidence>
<dbReference type="PANTHER" id="PTHR47529">
    <property type="entry name" value="PEPTIDYL-PROLYL CIS-TRANS ISOMERASE D"/>
    <property type="match status" value="1"/>
</dbReference>
<keyword evidence="11 14" id="KW-0413">Isomerase</keyword>
<evidence type="ECO:0000313" key="15">
    <source>
        <dbReference type="Proteomes" id="UP001354989"/>
    </source>
</evidence>
<feature type="domain" description="PpiC" evidence="13">
    <location>
        <begin position="561"/>
        <end position="655"/>
    </location>
</feature>
<reference evidence="14 15" key="1">
    <citation type="submission" date="2021-12" db="EMBL/GenBank/DDBJ databases">
        <title>Genome sequencing of bacteria with rrn-lacking chromosome and rrn-plasmid.</title>
        <authorList>
            <person name="Anda M."/>
            <person name="Iwasaki W."/>
        </authorList>
    </citation>
    <scope>NUCLEOTIDE SEQUENCE [LARGE SCALE GENOMIC DNA]</scope>
    <source>
        <strain evidence="14 15">NBRC 101262</strain>
    </source>
</reference>
<dbReference type="EMBL" id="AP025292">
    <property type="protein sequence ID" value="BDC98008.1"/>
    <property type="molecule type" value="Genomic_DNA"/>
</dbReference>
<keyword evidence="4 12" id="KW-0812">Transmembrane</keyword>
<dbReference type="Proteomes" id="UP001354989">
    <property type="component" value="Chromosome"/>
</dbReference>
<keyword evidence="7" id="KW-0143">Chaperone</keyword>
<sequence>MALINKIREKSGVAVGVIAVGLLVFIVGGDLMGPKSGQKDERNVGEIAGNTIPLDVYQKQIEDLKYNFTNSYGRFPTETEMNSIRQQAWDLMVVKESFKQEYDAVGVNVSDEELVDMVQGKNISPQIRASFTDPKTGQFDKGAIVQFLSRLGQMPAQQRTQWNAFEASLIPARKRIKFDHLLQGANYITDAEAQQQYRAENEVAEAKYLYIPYYSVSDSAVAVSDSELSSYLNDHQKQYQTDAYRSLEYVTFPIVPSAADSADFFKDMQAFKAEMATVPSVEEDSIYASANTDSKAPSFGTYTVDQLPIILQSNEKILKKGDILGPYNDGGFYTLYKISDVATDGAKSARASHILIRAEDSTPAAKAKAKKKAEGILRAIKRGASFEKEARENSADPSASRGGDLGWFSEGRMVKPFEDAVFSMKKSGVYAKVVETQFGFHIIKVTEAPIAKSFKVATVQREMIASDETRDKIFRQADSFTASAGDLNEFQAAAKEKGYRIQTAPTVNANDRRLGAIADARTVVSWAFRDAAMEEVSDAKEAGDNYIVAALTGVVEKGTAPLSTVKAEITDKVKKEKQAEVIMKKLKGGSLDEMATAYGSDAKVYEASDLKISSNILPSVGFAPEAVGTIFGLKNGEISKPVKTDNGILVVQTIAKTEAPEIADYSKFKKELEAKLDNRVSFNISESLKEAANVKDQRYLYY</sequence>
<evidence type="ECO:0000256" key="6">
    <source>
        <dbReference type="ARBA" id="ARBA00023136"/>
    </source>
</evidence>
<protein>
    <recommendedName>
        <fullName evidence="9">Periplasmic chaperone PpiD</fullName>
    </recommendedName>
    <alternativeName>
        <fullName evidence="10">Periplasmic folding chaperone</fullName>
    </alternativeName>
</protein>
<dbReference type="InterPro" id="IPR052029">
    <property type="entry name" value="PpiD_chaperone"/>
</dbReference>
<evidence type="ECO:0000256" key="3">
    <source>
        <dbReference type="ARBA" id="ARBA00022519"/>
    </source>
</evidence>
<dbReference type="Pfam" id="PF13616">
    <property type="entry name" value="Rotamase_3"/>
    <property type="match status" value="1"/>
</dbReference>
<dbReference type="SUPFAM" id="SSF54534">
    <property type="entry name" value="FKBP-like"/>
    <property type="match status" value="2"/>
</dbReference>
<evidence type="ECO:0000256" key="7">
    <source>
        <dbReference type="ARBA" id="ARBA00023186"/>
    </source>
</evidence>
<dbReference type="InterPro" id="IPR046357">
    <property type="entry name" value="PPIase_dom_sf"/>
</dbReference>
<proteinExistence type="inferred from homology"/>
<keyword evidence="15" id="KW-1185">Reference proteome</keyword>
<dbReference type="PANTHER" id="PTHR47529:SF1">
    <property type="entry name" value="PERIPLASMIC CHAPERONE PPID"/>
    <property type="match status" value="1"/>
</dbReference>
<evidence type="ECO:0000256" key="12">
    <source>
        <dbReference type="SAM" id="Phobius"/>
    </source>
</evidence>
<dbReference type="PROSITE" id="PS50198">
    <property type="entry name" value="PPIC_PPIASE_2"/>
    <property type="match status" value="2"/>
</dbReference>
<feature type="domain" description="PpiC" evidence="13">
    <location>
        <begin position="346"/>
        <end position="447"/>
    </location>
</feature>
<evidence type="ECO:0000256" key="1">
    <source>
        <dbReference type="ARBA" id="ARBA00004382"/>
    </source>
</evidence>
<evidence type="ECO:0000256" key="9">
    <source>
        <dbReference type="ARBA" id="ARBA00040743"/>
    </source>
</evidence>
<name>A0ABN6L4M5_9BACT</name>
<keyword evidence="6 12" id="KW-0472">Membrane</keyword>
<evidence type="ECO:0000259" key="13">
    <source>
        <dbReference type="PROSITE" id="PS50198"/>
    </source>
</evidence>
<comment type="similarity">
    <text evidence="8">Belongs to the PpiD chaperone family.</text>
</comment>
<keyword evidence="5 12" id="KW-1133">Transmembrane helix</keyword>